<evidence type="ECO:0000313" key="2">
    <source>
        <dbReference type="EMBL" id="CAD7258204.1"/>
    </source>
</evidence>
<sequence>MGIKLKTAALRLQHQNNEVILEISYTHTLENHQRIINIKKLFTKRAKIGSYAYKHPNRLNNRKANQEKSRALQEKIRKSRSIS</sequence>
<protein>
    <submittedName>
        <fullName evidence="2">Uncharacterized protein</fullName>
    </submittedName>
</protein>
<feature type="region of interest" description="Disordered" evidence="1">
    <location>
        <begin position="53"/>
        <end position="83"/>
    </location>
</feature>
<reference evidence="2" key="1">
    <citation type="submission" date="2020-11" db="EMBL/GenBank/DDBJ databases">
        <authorList>
            <person name="Tran Van P."/>
        </authorList>
    </citation>
    <scope>NUCLEOTIDE SEQUENCE</scope>
</reference>
<organism evidence="2">
    <name type="scientific">Timema shepardi</name>
    <name type="common">Walking stick</name>
    <dbReference type="NCBI Taxonomy" id="629360"/>
    <lineage>
        <taxon>Eukaryota</taxon>
        <taxon>Metazoa</taxon>
        <taxon>Ecdysozoa</taxon>
        <taxon>Arthropoda</taxon>
        <taxon>Hexapoda</taxon>
        <taxon>Insecta</taxon>
        <taxon>Pterygota</taxon>
        <taxon>Neoptera</taxon>
        <taxon>Polyneoptera</taxon>
        <taxon>Phasmatodea</taxon>
        <taxon>Timematodea</taxon>
        <taxon>Timematoidea</taxon>
        <taxon>Timematidae</taxon>
        <taxon>Timema</taxon>
    </lineage>
</organism>
<dbReference type="AlphaFoldDB" id="A0A7R9AQR3"/>
<accession>A0A7R9AQR3</accession>
<name>A0A7R9AQR3_TIMSH</name>
<proteinExistence type="predicted"/>
<dbReference type="EMBL" id="OC000742">
    <property type="protein sequence ID" value="CAD7258204.1"/>
    <property type="molecule type" value="Genomic_DNA"/>
</dbReference>
<feature type="compositionally biased region" description="Basic and acidic residues" evidence="1">
    <location>
        <begin position="64"/>
        <end position="76"/>
    </location>
</feature>
<evidence type="ECO:0000256" key="1">
    <source>
        <dbReference type="SAM" id="MobiDB-lite"/>
    </source>
</evidence>
<gene>
    <name evidence="2" type="ORF">TSIB3V08_LOCUS2443</name>
</gene>